<accession>A0AC58T3T2</accession>
<dbReference type="Proteomes" id="UP000790787">
    <property type="component" value="Chromosome 17"/>
</dbReference>
<sequence>MGKLFGGWQFISNLDCHYNGRIVVLRRDDLYKIKLIAMTDQIVTCEALYIPHQLTFDVSFVYAHNTREEMRGLWDTMMNQSRRSMQPWMIPGDFNAVLHDEDRIGGFPVSWTEVVDFNNCVFDAGLIELPMLGNRYSWNDKGVDQRIFSKIDWVFINDMWLDNMPTCRAILLPEGISDHCSIKVSLAEENPRRKRSFQYCNTWSHHPQFVELVREGSNEDRKILKEAQQQLQRDPTNRALQQYELGIYHRFRKSSYLAEIYLQQRSKAVWIKLGDDNTQYFYSVIKHRKLKHSITQLKDRAGGWQNKPDDIARIFVEYYEDLLGRRDDSRTRVNNRVLQEGTTLTIDQHMELLQPYTDKDVKKALFNIDRNKSPGPDGYGSGFFRDAWNIIGIEVTEAVLEFFQNGQLLKQINMICIRLKKAIKYLVAENQSAFVEGRSMMHNVLICHDLLRHYNRKTSPRCLLKIDLRKAYDMFSVKINGESHGFFEGMRGLRQGDPMSPLLFVLVMEYLSRILKIASRLPDFGYHPMCKPTKLTHISFADDLMLFCKGNVSSVNRLMEALNHFSATTGLIANMDKSSIFLAGIDDNTKEQLLQRTGFVLGALPMKYLGLPLSSKKWNKMDCHQLVEKITHMMFILPQSVLKEVDKICREYLWGGSVDKKKRVALLSWEKICQPKKLGGLNIKGCKEWNIASVGKLIWQLQVNKESLWVKWVYSIYMKTETNFWEHKPPMDCNWYWKKLNSLKERMQEWYVQGRYVLTVNGEYSITRSYLDIIGSHSRMRIAELVWTAMAQPRHRFIMWLAIHGRLLTRERLLKLQIPVENMYCCLCDAQVMETNTHLFGECDWFQNVKQELVQWTGIQVRACDFKQVLESFKRKQWPRLKKELMTAIWGALLHHTWKARNWKLFKGINVHRSEIVSQIKKDVVVRLESYRTSRRARRCRGLVYKLLRN</sequence>
<keyword evidence="1" id="KW-1185">Reference proteome</keyword>
<dbReference type="RefSeq" id="XP_075091892.1">
    <property type="nucleotide sequence ID" value="XM_075235791.1"/>
</dbReference>
<organism evidence="1 2">
    <name type="scientific">Nicotiana tabacum</name>
    <name type="common">Common tobacco</name>
    <dbReference type="NCBI Taxonomy" id="4097"/>
    <lineage>
        <taxon>Eukaryota</taxon>
        <taxon>Viridiplantae</taxon>
        <taxon>Streptophyta</taxon>
        <taxon>Embryophyta</taxon>
        <taxon>Tracheophyta</taxon>
        <taxon>Spermatophyta</taxon>
        <taxon>Magnoliopsida</taxon>
        <taxon>eudicotyledons</taxon>
        <taxon>Gunneridae</taxon>
        <taxon>Pentapetalae</taxon>
        <taxon>asterids</taxon>
        <taxon>lamiids</taxon>
        <taxon>Solanales</taxon>
        <taxon>Solanaceae</taxon>
        <taxon>Nicotianoideae</taxon>
        <taxon>Nicotianeae</taxon>
        <taxon>Nicotiana</taxon>
    </lineage>
</organism>
<gene>
    <name evidence="2" type="primary">LOC107786164</name>
</gene>
<evidence type="ECO:0000313" key="2">
    <source>
        <dbReference type="RefSeq" id="XP_075091892.1"/>
    </source>
</evidence>
<reference evidence="1" key="1">
    <citation type="journal article" date="2014" name="Nat. Commun.">
        <title>The tobacco genome sequence and its comparison with those of tomato and potato.</title>
        <authorList>
            <person name="Sierro N."/>
            <person name="Battey J.N."/>
            <person name="Ouadi S."/>
            <person name="Bakaher N."/>
            <person name="Bovet L."/>
            <person name="Willig A."/>
            <person name="Goepfert S."/>
            <person name="Peitsch M.C."/>
            <person name="Ivanov N.V."/>
        </authorList>
    </citation>
    <scope>NUCLEOTIDE SEQUENCE [LARGE SCALE GENOMIC DNA]</scope>
</reference>
<reference evidence="2" key="2">
    <citation type="submission" date="2025-08" db="UniProtKB">
        <authorList>
            <consortium name="RefSeq"/>
        </authorList>
    </citation>
    <scope>IDENTIFICATION</scope>
    <source>
        <tissue evidence="2">Leaf</tissue>
    </source>
</reference>
<protein>
    <submittedName>
        <fullName evidence="2">Uncharacterized protein LOC107786164</fullName>
    </submittedName>
</protein>
<name>A0AC58T3T2_TOBAC</name>
<proteinExistence type="predicted"/>
<evidence type="ECO:0000313" key="1">
    <source>
        <dbReference type="Proteomes" id="UP000790787"/>
    </source>
</evidence>